<organism evidence="1 2">
    <name type="scientific">Dreissena polymorpha</name>
    <name type="common">Zebra mussel</name>
    <name type="synonym">Mytilus polymorpha</name>
    <dbReference type="NCBI Taxonomy" id="45954"/>
    <lineage>
        <taxon>Eukaryota</taxon>
        <taxon>Metazoa</taxon>
        <taxon>Spiralia</taxon>
        <taxon>Lophotrochozoa</taxon>
        <taxon>Mollusca</taxon>
        <taxon>Bivalvia</taxon>
        <taxon>Autobranchia</taxon>
        <taxon>Heteroconchia</taxon>
        <taxon>Euheterodonta</taxon>
        <taxon>Imparidentia</taxon>
        <taxon>Neoheterodontei</taxon>
        <taxon>Myida</taxon>
        <taxon>Dreissenoidea</taxon>
        <taxon>Dreissenidae</taxon>
        <taxon>Dreissena</taxon>
    </lineage>
</organism>
<evidence type="ECO:0000313" key="1">
    <source>
        <dbReference type="EMBL" id="KAH3689463.1"/>
    </source>
</evidence>
<reference evidence="1" key="1">
    <citation type="journal article" date="2019" name="bioRxiv">
        <title>The Genome of the Zebra Mussel, Dreissena polymorpha: A Resource for Invasive Species Research.</title>
        <authorList>
            <person name="McCartney M.A."/>
            <person name="Auch B."/>
            <person name="Kono T."/>
            <person name="Mallez S."/>
            <person name="Zhang Y."/>
            <person name="Obille A."/>
            <person name="Becker A."/>
            <person name="Abrahante J.E."/>
            <person name="Garbe J."/>
            <person name="Badalamenti J.P."/>
            <person name="Herman A."/>
            <person name="Mangelson H."/>
            <person name="Liachko I."/>
            <person name="Sullivan S."/>
            <person name="Sone E.D."/>
            <person name="Koren S."/>
            <person name="Silverstein K.A.T."/>
            <person name="Beckman K.B."/>
            <person name="Gohl D.M."/>
        </authorList>
    </citation>
    <scope>NUCLEOTIDE SEQUENCE</scope>
    <source>
        <strain evidence="1">Duluth1</strain>
        <tissue evidence="1">Whole animal</tissue>
    </source>
</reference>
<accession>A0A9D3XZY1</accession>
<gene>
    <name evidence="1" type="ORF">DPMN_194464</name>
</gene>
<evidence type="ECO:0000313" key="2">
    <source>
        <dbReference type="Proteomes" id="UP000828390"/>
    </source>
</evidence>
<dbReference type="EMBL" id="JAIWYP010000118">
    <property type="protein sequence ID" value="KAH3689463.1"/>
    <property type="molecule type" value="Genomic_DNA"/>
</dbReference>
<proteinExistence type="predicted"/>
<name>A0A9D3XZY1_DREPO</name>
<protein>
    <submittedName>
        <fullName evidence="1">Uncharacterized protein</fullName>
    </submittedName>
</protein>
<dbReference type="Proteomes" id="UP000828390">
    <property type="component" value="Unassembled WGS sequence"/>
</dbReference>
<sequence length="110" mass="12584">MTRLGYGEKMRQWRVEKYRGKDKPNNAKLGRMTVMTAGSKAEGLTCFFENDWDVLLILDHVRCVEAVVSLQTISDDIYVFRMDTRVYPGPCRLSKERLADAASDVIHNAL</sequence>
<reference evidence="1" key="2">
    <citation type="submission" date="2020-11" db="EMBL/GenBank/DDBJ databases">
        <authorList>
            <person name="McCartney M.A."/>
            <person name="Auch B."/>
            <person name="Kono T."/>
            <person name="Mallez S."/>
            <person name="Becker A."/>
            <person name="Gohl D.M."/>
            <person name="Silverstein K.A.T."/>
            <person name="Koren S."/>
            <person name="Bechman K.B."/>
            <person name="Herman A."/>
            <person name="Abrahante J.E."/>
            <person name="Garbe J."/>
        </authorList>
    </citation>
    <scope>NUCLEOTIDE SEQUENCE</scope>
    <source>
        <strain evidence="1">Duluth1</strain>
        <tissue evidence="1">Whole animal</tissue>
    </source>
</reference>
<keyword evidence="2" id="KW-1185">Reference proteome</keyword>
<comment type="caution">
    <text evidence="1">The sequence shown here is derived from an EMBL/GenBank/DDBJ whole genome shotgun (WGS) entry which is preliminary data.</text>
</comment>
<dbReference type="AlphaFoldDB" id="A0A9D3XZY1"/>